<organism evidence="1 2">
    <name type="scientific">Actinomadura yumaensis</name>
    <dbReference type="NCBI Taxonomy" id="111807"/>
    <lineage>
        <taxon>Bacteria</taxon>
        <taxon>Bacillati</taxon>
        <taxon>Actinomycetota</taxon>
        <taxon>Actinomycetes</taxon>
        <taxon>Streptosporangiales</taxon>
        <taxon>Thermomonosporaceae</taxon>
        <taxon>Actinomadura</taxon>
    </lineage>
</organism>
<keyword evidence="2" id="KW-1185">Reference proteome</keyword>
<proteinExistence type="predicted"/>
<dbReference type="Proteomes" id="UP001596380">
    <property type="component" value="Unassembled WGS sequence"/>
</dbReference>
<name>A0ABW2CTC6_9ACTN</name>
<gene>
    <name evidence="1" type="ORF">ACFQKB_27810</name>
</gene>
<dbReference type="RefSeq" id="WP_160821213.1">
    <property type="nucleotide sequence ID" value="NZ_JBHSXS010000020.1"/>
</dbReference>
<dbReference type="EMBL" id="JBHSXS010000020">
    <property type="protein sequence ID" value="MFC6883595.1"/>
    <property type="molecule type" value="Genomic_DNA"/>
</dbReference>
<protein>
    <submittedName>
        <fullName evidence="1">Uncharacterized protein</fullName>
    </submittedName>
</protein>
<comment type="caution">
    <text evidence="1">The sequence shown here is derived from an EMBL/GenBank/DDBJ whole genome shotgun (WGS) entry which is preliminary data.</text>
</comment>
<accession>A0ABW2CTC6</accession>
<evidence type="ECO:0000313" key="2">
    <source>
        <dbReference type="Proteomes" id="UP001596380"/>
    </source>
</evidence>
<sequence>MPAVPPIVESATAGGPAYLIAWERLPDRSWGAHIAWVVLEGEAWKVKSARVLAEDVRQVEGQRYRTVPRRTP</sequence>
<reference evidence="2" key="1">
    <citation type="journal article" date="2019" name="Int. J. Syst. Evol. Microbiol.">
        <title>The Global Catalogue of Microorganisms (GCM) 10K type strain sequencing project: providing services to taxonomists for standard genome sequencing and annotation.</title>
        <authorList>
            <consortium name="The Broad Institute Genomics Platform"/>
            <consortium name="The Broad Institute Genome Sequencing Center for Infectious Disease"/>
            <person name="Wu L."/>
            <person name="Ma J."/>
        </authorList>
    </citation>
    <scope>NUCLEOTIDE SEQUENCE [LARGE SCALE GENOMIC DNA]</scope>
    <source>
        <strain evidence="2">JCM 3369</strain>
    </source>
</reference>
<evidence type="ECO:0000313" key="1">
    <source>
        <dbReference type="EMBL" id="MFC6883595.1"/>
    </source>
</evidence>